<protein>
    <submittedName>
        <fullName evidence="4">DUF4132 domain-containing protein</fullName>
    </submittedName>
</protein>
<evidence type="ECO:0000313" key="5">
    <source>
        <dbReference type="Proteomes" id="UP000281534"/>
    </source>
</evidence>
<evidence type="ECO:0000259" key="2">
    <source>
        <dbReference type="Pfam" id="PF18991"/>
    </source>
</evidence>
<feature type="domain" description="DUF7737" evidence="3">
    <location>
        <begin position="1616"/>
        <end position="1717"/>
    </location>
</feature>
<organism evidence="4 5">
    <name type="scientific">Fusobacterium canifelinum</name>
    <dbReference type="NCBI Taxonomy" id="285729"/>
    <lineage>
        <taxon>Bacteria</taxon>
        <taxon>Fusobacteriati</taxon>
        <taxon>Fusobacteriota</taxon>
        <taxon>Fusobacteriia</taxon>
        <taxon>Fusobacteriales</taxon>
        <taxon>Fusobacteriaceae</taxon>
        <taxon>Fusobacterium</taxon>
    </lineage>
</organism>
<evidence type="ECO:0000259" key="3">
    <source>
        <dbReference type="Pfam" id="PF24879"/>
    </source>
</evidence>
<dbReference type="Proteomes" id="UP000281534">
    <property type="component" value="Unassembled WGS sequence"/>
</dbReference>
<dbReference type="OrthoDB" id="9763697at2"/>
<dbReference type="RefSeq" id="WP_124794780.1">
    <property type="nucleotide sequence ID" value="NZ_RQYY01000001.1"/>
</dbReference>
<dbReference type="InterPro" id="IPR025406">
    <property type="entry name" value="DUF4132"/>
</dbReference>
<dbReference type="InterPro" id="IPR056639">
    <property type="entry name" value="DUF7737"/>
</dbReference>
<comment type="caution">
    <text evidence="4">The sequence shown here is derived from an EMBL/GenBank/DDBJ whole genome shotgun (WGS) entry which is preliminary data.</text>
</comment>
<dbReference type="InterPro" id="IPR043782">
    <property type="entry name" value="DUF5724"/>
</dbReference>
<dbReference type="Pfam" id="PF24879">
    <property type="entry name" value="DUF7737"/>
    <property type="match status" value="1"/>
</dbReference>
<feature type="domain" description="DUF5724" evidence="2">
    <location>
        <begin position="52"/>
        <end position="1308"/>
    </location>
</feature>
<sequence length="1718" mass="200914">MLNFYGNKFTTLVNKFVNKVKEEAKKLDRDNQRFIEAIFSKKDYYAYGEIFQNTLKDSFFKVQKLGNIEFRHIFPEKIYPALRLLIGDKFLKDFIDICKKLTKYPYSVSYDRRMVRSINYYNYIDKMFSILGTFVNLYVFNTTTEEIITKKYDFKDIEGWELNNLISSLENQYIIANEIDKGNKKVINYINDALASGSSKNIDYITMEAVFTAENKYLVEMAGKLLLAAQRQEGLRQQICETMDRGTQENFEYMFKIIYDNDLIRFSSIKRALGTWTGLLSSNYENPENIGKKEIEIINKLIDNPKCTDEFLKSDDNVEVYLALWYLASQDINLAIEGIVKLLASSKIHIKLLVSYNLDIFQDKSYQRKIAKTIIKEYAKKDDKDFLKIVACYLQYLGINGYDYYGENKFKKNKDIFDDEKEALEFFEIFEKILKLINNKDKEFYPIIFPWVSRTISKSTLGTGLFAIAYLYPELNLTDKIIPYIKVIESYYRDNYANLLFKKPKNIEEEKFVIKMLGEAATTNSSSKIIKENDLTVKYAEEIENVLRLKTFDVRKNAINLILSLETPQILKSVENLVQAKNENKRLAGLDILTKVKDNQNFAKEKIEKIVATIKEPTDPEKILIDTLLGKNKTVEASEIYDINYEPSFPYEIKNNYRKPNKFLNILLSKVFSNKKENVSVNIISEKLEKNKEGKYIIENNIDIKNIFSKSANELFEIAEKLNALIIKNEDYEYTSGYNGEKILLRNAFYPIVKRNDYSITKEKLEEYPLTDIWKDFYKKEIKNFSTLYQLYLITESYGNIDKFTNLITNIFGTSPTVIAKKTSNDLIYANKKTYDSITIKKIIELLYTEYEEENKDYIFEASKSIIIELLNRKADELLTKIPKNNYYYNKKIEYNTIFSFGNYSIPRLALNYLANYYNEKTFMESIILKFALEKKLSEYKHPDNFYSLIEVSNAISLNMAEKDWLLKKFLGGNIESIQNNIRIMYRWTMDEKDFDDYDKNSWNYEKALKVLEKYGMEVVYYIVDNELKRGDSKTKYSDVITAINKIEGVDYLIKILQALGKEKLVRSGYWYGDTTSKKEVLSHLLKVCYPSQKDTLKTFKDKIKKTDITEERLVEVAMYASQWIEFIDKFLKWKGFTSGCYYFQAHMSDVPRHKEGIIAKYSPISIEDFEAGAFDIDWFKDAYKQLGKTHFDVLYDSAKYITDGAKHSRARKFADAVLGKMKLKEVEKEIIAKRNKDLVASYSLIPLAKNKIKDAVNRYKFIQKFLKESKQFGAQRRASEAKAVEVSLENLSRNIGYSDVIRLTWAMETEMIAEIEKYFKPKKIQDYAINIEIDELGQSSINYEKDGKTLKSLPTKLKKDKYIEEIKEVHKGLKEQYSRSRKMLEQSMEDGVKFYGYELKTLSTNPVVAPLIKNLVFKVNDILGYYDDNKLIGFDKKAKKSILIKDIDKEALLSIAHPFDLFNSKQWSFYQQDILERQIKQPFKQVFRELYIKTKDELKMDKSRRYAGHQIQPTKTVALLKTRRWVVDDYDGLQKVYYKENIIAKMYAMADWFSPAEVEAPTLEDIVFYDRKTFEPLTIDNVPDLLFSEVMRDIDLVVSVAHVGDVDPEASQSTIEMRRAIVEFNTKLFKLKNVSFTESHALIKGTRAEYSIHLGSGLIHQKTGTVINVLPIHSQHRGRIFLPFIDEDPKTAEIMAKVLLFAQDEKIKDIFILEQII</sequence>
<proteinExistence type="predicted"/>
<name>A0A3P1V4C6_9FUSO</name>
<evidence type="ECO:0000259" key="1">
    <source>
        <dbReference type="Pfam" id="PF13569"/>
    </source>
</evidence>
<feature type="domain" description="DUF4132" evidence="1">
    <location>
        <begin position="1348"/>
        <end position="1526"/>
    </location>
</feature>
<dbReference type="InterPro" id="IPR016024">
    <property type="entry name" value="ARM-type_fold"/>
</dbReference>
<dbReference type="EMBL" id="RQYY01000001">
    <property type="protein sequence ID" value="RRD28728.1"/>
    <property type="molecule type" value="Genomic_DNA"/>
</dbReference>
<dbReference type="Pfam" id="PF13569">
    <property type="entry name" value="DUF4132"/>
    <property type="match status" value="1"/>
</dbReference>
<reference evidence="4 5" key="1">
    <citation type="submission" date="2018-11" db="EMBL/GenBank/DDBJ databases">
        <title>Genomes From Bacteria Associated with the Canine Oral Cavity: a Test Case for Automated Genome-Based Taxonomic Assignment.</title>
        <authorList>
            <person name="Coil D.A."/>
            <person name="Jospin G."/>
            <person name="Darling A.E."/>
            <person name="Wallis C."/>
            <person name="Davis I.J."/>
            <person name="Harris S."/>
            <person name="Eisen J.A."/>
            <person name="Holcombe L.J."/>
            <person name="O'Flynn C."/>
        </authorList>
    </citation>
    <scope>NUCLEOTIDE SEQUENCE [LARGE SCALE GENOMIC DNA]</scope>
    <source>
        <strain evidence="4 5">OH4460_COT-188</strain>
    </source>
</reference>
<gene>
    <name evidence="4" type="ORF">EII27_00595</name>
</gene>
<dbReference type="SUPFAM" id="SSF48371">
    <property type="entry name" value="ARM repeat"/>
    <property type="match status" value="1"/>
</dbReference>
<evidence type="ECO:0000313" key="4">
    <source>
        <dbReference type="EMBL" id="RRD28728.1"/>
    </source>
</evidence>
<accession>A0A3P1V4C6</accession>
<dbReference type="Pfam" id="PF18991">
    <property type="entry name" value="DUF5724"/>
    <property type="match status" value="1"/>
</dbReference>